<keyword evidence="1" id="KW-0732">Signal</keyword>
<gene>
    <name evidence="2" type="ORF">GCM10023322_09460</name>
</gene>
<organism evidence="2 3">
    <name type="scientific">Rugosimonospora acidiphila</name>
    <dbReference type="NCBI Taxonomy" id="556531"/>
    <lineage>
        <taxon>Bacteria</taxon>
        <taxon>Bacillati</taxon>
        <taxon>Actinomycetota</taxon>
        <taxon>Actinomycetes</taxon>
        <taxon>Micromonosporales</taxon>
        <taxon>Micromonosporaceae</taxon>
        <taxon>Rugosimonospora</taxon>
    </lineage>
</organism>
<reference evidence="3" key="1">
    <citation type="journal article" date="2019" name="Int. J. Syst. Evol. Microbiol.">
        <title>The Global Catalogue of Microorganisms (GCM) 10K type strain sequencing project: providing services to taxonomists for standard genome sequencing and annotation.</title>
        <authorList>
            <consortium name="The Broad Institute Genomics Platform"/>
            <consortium name="The Broad Institute Genome Sequencing Center for Infectious Disease"/>
            <person name="Wu L."/>
            <person name="Ma J."/>
        </authorList>
    </citation>
    <scope>NUCLEOTIDE SEQUENCE [LARGE SCALE GENOMIC DNA]</scope>
    <source>
        <strain evidence="3">JCM 18304</strain>
    </source>
</reference>
<proteinExistence type="predicted"/>
<accession>A0ABP9RMF1</accession>
<name>A0ABP9RMF1_9ACTN</name>
<dbReference type="PROSITE" id="PS51318">
    <property type="entry name" value="TAT"/>
    <property type="match status" value="1"/>
</dbReference>
<evidence type="ECO:0000313" key="3">
    <source>
        <dbReference type="Proteomes" id="UP001501570"/>
    </source>
</evidence>
<dbReference type="InterPro" id="IPR006311">
    <property type="entry name" value="TAT_signal"/>
</dbReference>
<evidence type="ECO:0000313" key="2">
    <source>
        <dbReference type="EMBL" id="GAA5179456.1"/>
    </source>
</evidence>
<dbReference type="Proteomes" id="UP001501570">
    <property type="component" value="Unassembled WGS sequence"/>
</dbReference>
<evidence type="ECO:0008006" key="4">
    <source>
        <dbReference type="Google" id="ProtNLM"/>
    </source>
</evidence>
<dbReference type="EMBL" id="BAABJQ010000002">
    <property type="protein sequence ID" value="GAA5179456.1"/>
    <property type="molecule type" value="Genomic_DNA"/>
</dbReference>
<feature type="signal peptide" evidence="1">
    <location>
        <begin position="1"/>
        <end position="37"/>
    </location>
</feature>
<feature type="chain" id="PRO_5045437597" description="Glycosyl hydrolases family 18" evidence="1">
    <location>
        <begin position="38"/>
        <end position="411"/>
    </location>
</feature>
<keyword evidence="3" id="KW-1185">Reference proteome</keyword>
<comment type="caution">
    <text evidence="2">The sequence shown here is derived from an EMBL/GenBank/DDBJ whole genome shotgun (WGS) entry which is preliminary data.</text>
</comment>
<evidence type="ECO:0000256" key="1">
    <source>
        <dbReference type="SAM" id="SignalP"/>
    </source>
</evidence>
<protein>
    <recommendedName>
        <fullName evidence="4">Glycosyl hydrolases family 18</fullName>
    </recommendedName>
</protein>
<sequence>MTHTVIRRPGARRRSVAAAVLLIAGLALTTASAPVSAGAPVPSPRDPHGGLLPKGNGVWMYDSVHAGAGYGQLTLPGMWAPELNSYNQAAGKGHGISVLFSYGTDVEMYCPDLDPTQCTPDDLDVYYTPDGSGAQSTQAYAEHARVIGARPVVSPVIDGRVGADYLTGFNDLSPSLARSFADKVAAQVCADPRVDGIQFDIEPFDISTANGQYYFYLQIAKDFAGAHGNGRGRDPYRCVGPEHPQGRFFSIFTFARSIQAGTVSATHMQQIVNGYHNGYVIDSLYDLADTPGGTFNPVAAYTSAVDTEVANMKSWADMLKIPYGMGIPAASSAHEYSQCVGPACQPASAGAPMLEYTQAALAAMDAHSVRADHLYLGTDVWDLSSIDTDSDYNKLPATAPSTVLSYLQQHL</sequence>